<dbReference type="KEGG" id="toy:FO059_07375"/>
<evidence type="ECO:0000256" key="2">
    <source>
        <dbReference type="ARBA" id="ARBA00005582"/>
    </source>
</evidence>
<sequence>MPGRITVSAVVIRNDAGEVLTVRKRGTTRLMLPGGKPEPGESPEQTAVREAAEELGVALRQNALREIGTFTAPAANEPGCTVLATVFEHPLVAASSPRAEIAQIEWLDPCVPDGRLAPLLRDTVFPALDLPTGRHC</sequence>
<evidence type="ECO:0000256" key="1">
    <source>
        <dbReference type="ARBA" id="ARBA00001946"/>
    </source>
</evidence>
<dbReference type="SUPFAM" id="SSF55811">
    <property type="entry name" value="Nudix"/>
    <property type="match status" value="1"/>
</dbReference>
<name>A0A516X284_9ACTN</name>
<dbReference type="CDD" id="cd04690">
    <property type="entry name" value="NUDIX_Hydrolase"/>
    <property type="match status" value="1"/>
</dbReference>
<dbReference type="PROSITE" id="PS00893">
    <property type="entry name" value="NUDIX_BOX"/>
    <property type="match status" value="1"/>
</dbReference>
<comment type="similarity">
    <text evidence="2 4">Belongs to the Nudix hydrolase family.</text>
</comment>
<proteinExistence type="inferred from homology"/>
<dbReference type="Pfam" id="PF00293">
    <property type="entry name" value="NUDIX"/>
    <property type="match status" value="1"/>
</dbReference>
<reference evidence="6 7" key="1">
    <citation type="submission" date="2019-07" db="EMBL/GenBank/DDBJ databases">
        <title>Tomitella cavernea sp. nov., an actinomycete isolated from soil.</title>
        <authorList>
            <person name="Cheng J."/>
        </authorList>
    </citation>
    <scope>NUCLEOTIDE SEQUENCE [LARGE SCALE GENOMIC DNA]</scope>
    <source>
        <strain evidence="6 7">HY188</strain>
    </source>
</reference>
<comment type="cofactor">
    <cofactor evidence="1">
        <name>Mg(2+)</name>
        <dbReference type="ChEBI" id="CHEBI:18420"/>
    </cofactor>
</comment>
<dbReference type="Proteomes" id="UP000317344">
    <property type="component" value="Chromosome"/>
</dbReference>
<keyword evidence="7" id="KW-1185">Reference proteome</keyword>
<dbReference type="InterPro" id="IPR020476">
    <property type="entry name" value="Nudix_hydrolase"/>
</dbReference>
<dbReference type="PANTHER" id="PTHR43046">
    <property type="entry name" value="GDP-MANNOSE MANNOSYL HYDROLASE"/>
    <property type="match status" value="1"/>
</dbReference>
<dbReference type="PROSITE" id="PS51462">
    <property type="entry name" value="NUDIX"/>
    <property type="match status" value="1"/>
</dbReference>
<dbReference type="Gene3D" id="3.90.79.10">
    <property type="entry name" value="Nucleoside Triphosphate Pyrophosphohydrolase"/>
    <property type="match status" value="1"/>
</dbReference>
<evidence type="ECO:0000313" key="6">
    <source>
        <dbReference type="EMBL" id="QDQ97188.1"/>
    </source>
</evidence>
<evidence type="ECO:0000256" key="4">
    <source>
        <dbReference type="RuleBase" id="RU003476"/>
    </source>
</evidence>
<dbReference type="GO" id="GO:0016787">
    <property type="term" value="F:hydrolase activity"/>
    <property type="evidence" value="ECO:0007669"/>
    <property type="project" value="UniProtKB-KW"/>
</dbReference>
<organism evidence="6 7">
    <name type="scientific">Tomitella fengzijianii</name>
    <dbReference type="NCBI Taxonomy" id="2597660"/>
    <lineage>
        <taxon>Bacteria</taxon>
        <taxon>Bacillati</taxon>
        <taxon>Actinomycetota</taxon>
        <taxon>Actinomycetes</taxon>
        <taxon>Mycobacteriales</taxon>
        <taxon>Tomitella</taxon>
    </lineage>
</organism>
<keyword evidence="3 4" id="KW-0378">Hydrolase</keyword>
<dbReference type="InterPro" id="IPR015797">
    <property type="entry name" value="NUDIX_hydrolase-like_dom_sf"/>
</dbReference>
<dbReference type="PANTHER" id="PTHR43046:SF2">
    <property type="entry name" value="8-OXO-DGTP DIPHOSPHATASE-RELATED"/>
    <property type="match status" value="1"/>
</dbReference>
<dbReference type="InterPro" id="IPR000086">
    <property type="entry name" value="NUDIX_hydrolase_dom"/>
</dbReference>
<accession>A0A516X284</accession>
<evidence type="ECO:0000256" key="3">
    <source>
        <dbReference type="ARBA" id="ARBA00022801"/>
    </source>
</evidence>
<dbReference type="OrthoDB" id="67499at2"/>
<protein>
    <submittedName>
        <fullName evidence="6">NUDIX domain-containing protein</fullName>
    </submittedName>
</protein>
<dbReference type="InterPro" id="IPR020084">
    <property type="entry name" value="NUDIX_hydrolase_CS"/>
</dbReference>
<dbReference type="PRINTS" id="PR00502">
    <property type="entry name" value="NUDIXFAMILY"/>
</dbReference>
<gene>
    <name evidence="6" type="ORF">FO059_07375</name>
</gene>
<dbReference type="AlphaFoldDB" id="A0A516X284"/>
<evidence type="ECO:0000259" key="5">
    <source>
        <dbReference type="PROSITE" id="PS51462"/>
    </source>
</evidence>
<dbReference type="EMBL" id="CP041765">
    <property type="protein sequence ID" value="QDQ97188.1"/>
    <property type="molecule type" value="Genomic_DNA"/>
</dbReference>
<feature type="domain" description="Nudix hydrolase" evidence="5">
    <location>
        <begin position="2"/>
        <end position="129"/>
    </location>
</feature>
<evidence type="ECO:0000313" key="7">
    <source>
        <dbReference type="Proteomes" id="UP000317344"/>
    </source>
</evidence>
<reference evidence="6 7" key="2">
    <citation type="submission" date="2019-07" db="EMBL/GenBank/DDBJ databases">
        <authorList>
            <person name="Huang Y."/>
        </authorList>
    </citation>
    <scope>NUCLEOTIDE SEQUENCE [LARGE SCALE GENOMIC DNA]</scope>
    <source>
        <strain evidence="6 7">HY188</strain>
    </source>
</reference>
<dbReference type="RefSeq" id="WP_143907636.1">
    <property type="nucleotide sequence ID" value="NZ_CP041765.1"/>
</dbReference>